<dbReference type="EMBL" id="LAZR01019766">
    <property type="protein sequence ID" value="KKL91318.1"/>
    <property type="molecule type" value="Genomic_DNA"/>
</dbReference>
<dbReference type="AlphaFoldDB" id="A0A0F9FYB4"/>
<evidence type="ECO:0000313" key="1">
    <source>
        <dbReference type="EMBL" id="KKL91318.1"/>
    </source>
</evidence>
<accession>A0A0F9FYB4</accession>
<comment type="caution">
    <text evidence="1">The sequence shown here is derived from an EMBL/GenBank/DDBJ whole genome shotgun (WGS) entry which is preliminary data.</text>
</comment>
<name>A0A0F9FYB4_9ZZZZ</name>
<protein>
    <submittedName>
        <fullName evidence="1">Uncharacterized protein</fullName>
    </submittedName>
</protein>
<sequence length="138" mass="16126">MIVHIERVERGWPGHFICASKCIFRRNTLLTSRKRHLIVSTIGNMQQKDEVIDTIGPNRYYETMCFVGKKDGPYIDIDVTKEFHSFPDTVKWSINAKNAKSLPDDVDNQANDVHEAFVKWVTENFDFAYTKTNKRKEE</sequence>
<organism evidence="1">
    <name type="scientific">marine sediment metagenome</name>
    <dbReference type="NCBI Taxonomy" id="412755"/>
    <lineage>
        <taxon>unclassified sequences</taxon>
        <taxon>metagenomes</taxon>
        <taxon>ecological metagenomes</taxon>
    </lineage>
</organism>
<proteinExistence type="predicted"/>
<gene>
    <name evidence="1" type="ORF">LCGC14_1895860</name>
</gene>
<reference evidence="1" key="1">
    <citation type="journal article" date="2015" name="Nature">
        <title>Complex archaea that bridge the gap between prokaryotes and eukaryotes.</title>
        <authorList>
            <person name="Spang A."/>
            <person name="Saw J.H."/>
            <person name="Jorgensen S.L."/>
            <person name="Zaremba-Niedzwiedzka K."/>
            <person name="Martijn J."/>
            <person name="Lind A.E."/>
            <person name="van Eijk R."/>
            <person name="Schleper C."/>
            <person name="Guy L."/>
            <person name="Ettema T.J."/>
        </authorList>
    </citation>
    <scope>NUCLEOTIDE SEQUENCE</scope>
</reference>